<evidence type="ECO:0000313" key="2">
    <source>
        <dbReference type="Proteomes" id="UP000298058"/>
    </source>
</evidence>
<dbReference type="Proteomes" id="UP000298058">
    <property type="component" value="Unassembled WGS sequence"/>
</dbReference>
<sequence>MEPLKYIYSDKFISALSQSLVFAYQELDAKGFKKEIFSSPWENLELKERMSRISDTIIEFLPKDLDLLFPILKDTIDHLRKEGTQDFNFAHMFFPEIVQKAGLSDFEKSMKALEFITVFASAEFAIRSFYLHYPEKTNKQMLSWSKHKHPMVRRLASEGSRPLLPWAMGVPDIKKRPEQSLTILENLWDDENEIVRRSVANHLNDISKINPDITWSFCKPKFGKSKETDKSLKHALRTLLKKGNKEILSAYSYDIKWKPTKLQLKLPAKEVSVGKKLEFEIKVFHKEKKSKKIRTEYVVSFLLANGKWGNKVFQLGDKELVPGETLEIKKSHSFAPITTRTYYPGKHQLTIVINGNEVAKQSFELKKGKK</sequence>
<organism evidence="1 2">
    <name type="scientific">Leptospira idonii</name>
    <dbReference type="NCBI Taxonomy" id="1193500"/>
    <lineage>
        <taxon>Bacteria</taxon>
        <taxon>Pseudomonadati</taxon>
        <taxon>Spirochaetota</taxon>
        <taxon>Spirochaetia</taxon>
        <taxon>Leptospirales</taxon>
        <taxon>Leptospiraceae</taxon>
        <taxon>Leptospira</taxon>
    </lineage>
</organism>
<dbReference type="Gene3D" id="1.25.40.290">
    <property type="entry name" value="ARM repeat domains"/>
    <property type="match status" value="1"/>
</dbReference>
<dbReference type="InterPro" id="IPR016024">
    <property type="entry name" value="ARM-type_fold"/>
</dbReference>
<dbReference type="SUPFAM" id="SSF48371">
    <property type="entry name" value="ARM repeat"/>
    <property type="match status" value="1"/>
</dbReference>
<accession>A0A4R9LYY7</accession>
<comment type="caution">
    <text evidence="1">The sequence shown here is derived from an EMBL/GenBank/DDBJ whole genome shotgun (WGS) entry which is preliminary data.</text>
</comment>
<proteinExistence type="predicted"/>
<dbReference type="Pfam" id="PF08713">
    <property type="entry name" value="DNA_alkylation"/>
    <property type="match status" value="1"/>
</dbReference>
<gene>
    <name evidence="1" type="ORF">EHS15_11025</name>
</gene>
<dbReference type="RefSeq" id="WP_135760626.1">
    <property type="nucleotide sequence ID" value="NZ_RQHW01000042.1"/>
</dbReference>
<reference evidence="1" key="1">
    <citation type="journal article" date="2019" name="PLoS Negl. Trop. Dis.">
        <title>Revisiting the worldwide diversity of Leptospira species in the environment.</title>
        <authorList>
            <person name="Vincent A.T."/>
            <person name="Schiettekatte O."/>
            <person name="Bourhy P."/>
            <person name="Veyrier F.J."/>
            <person name="Picardeau M."/>
        </authorList>
    </citation>
    <scope>NUCLEOTIDE SEQUENCE [LARGE SCALE GENOMIC DNA]</scope>
    <source>
        <strain evidence="1">201300427</strain>
    </source>
</reference>
<dbReference type="EMBL" id="RQHW01000042">
    <property type="protein sequence ID" value="TGN18942.1"/>
    <property type="molecule type" value="Genomic_DNA"/>
</dbReference>
<dbReference type="InterPro" id="IPR014825">
    <property type="entry name" value="DNA_alkylation"/>
</dbReference>
<keyword evidence="2" id="KW-1185">Reference proteome</keyword>
<dbReference type="OrthoDB" id="9797162at2"/>
<protein>
    <submittedName>
        <fullName evidence="1">DNA alkylation repair protein</fullName>
    </submittedName>
</protein>
<name>A0A4R9LYY7_9LEPT</name>
<dbReference type="AlphaFoldDB" id="A0A4R9LYY7"/>
<evidence type="ECO:0000313" key="1">
    <source>
        <dbReference type="EMBL" id="TGN18942.1"/>
    </source>
</evidence>